<dbReference type="InterPro" id="IPR036390">
    <property type="entry name" value="WH_DNA-bd_sf"/>
</dbReference>
<dbReference type="SUPFAM" id="SSF48008">
    <property type="entry name" value="GntR ligand-binding domain-like"/>
    <property type="match status" value="1"/>
</dbReference>
<organism evidence="5 6">
    <name type="scientific">Paenibacillus septentrionalis</name>
    <dbReference type="NCBI Taxonomy" id="429342"/>
    <lineage>
        <taxon>Bacteria</taxon>
        <taxon>Bacillati</taxon>
        <taxon>Bacillota</taxon>
        <taxon>Bacilli</taxon>
        <taxon>Bacillales</taxon>
        <taxon>Paenibacillaceae</taxon>
        <taxon>Paenibacillus</taxon>
    </lineage>
</organism>
<dbReference type="Pfam" id="PF00392">
    <property type="entry name" value="GntR"/>
    <property type="match status" value="1"/>
</dbReference>
<protein>
    <submittedName>
        <fullName evidence="5">GntR family transcriptional regulator</fullName>
    </submittedName>
</protein>
<reference evidence="6" key="1">
    <citation type="journal article" date="2019" name="Int. J. Syst. Evol. Microbiol.">
        <title>The Global Catalogue of Microorganisms (GCM) 10K type strain sequencing project: providing services to taxonomists for standard genome sequencing and annotation.</title>
        <authorList>
            <consortium name="The Broad Institute Genomics Platform"/>
            <consortium name="The Broad Institute Genome Sequencing Center for Infectious Disease"/>
            <person name="Wu L."/>
            <person name="Ma J."/>
        </authorList>
    </citation>
    <scope>NUCLEOTIDE SEQUENCE [LARGE SCALE GENOMIC DNA]</scope>
    <source>
        <strain evidence="6">PCU 280</strain>
    </source>
</reference>
<comment type="caution">
    <text evidence="5">The sequence shown here is derived from an EMBL/GenBank/DDBJ whole genome shotgun (WGS) entry which is preliminary data.</text>
</comment>
<name>A0ABW1V264_9BACL</name>
<dbReference type="SUPFAM" id="SSF46785">
    <property type="entry name" value="Winged helix' DNA-binding domain"/>
    <property type="match status" value="1"/>
</dbReference>
<evidence type="ECO:0000256" key="2">
    <source>
        <dbReference type="ARBA" id="ARBA00023125"/>
    </source>
</evidence>
<dbReference type="InterPro" id="IPR000524">
    <property type="entry name" value="Tscrpt_reg_HTH_GntR"/>
</dbReference>
<keyword evidence="3" id="KW-0804">Transcription</keyword>
<evidence type="ECO:0000256" key="3">
    <source>
        <dbReference type="ARBA" id="ARBA00023163"/>
    </source>
</evidence>
<sequence>MTVQGVSKAQIAYQFIYEQIVDGSYRSGQRLIVDHIASQTGLSQSPIREAIRKLESEGFLINKPYCGVIVASMELSESINRMHVLGILDSSAAGLSAPNLSYEDIRELENINKEMNACIELQRYQNAGKLDRQFHNVLNSRCQNDFLLQSIQDQTAILETIRELNIMFYPVRLLESVNEHRQIIMNIKEEAFDSIEPLVRVHMMNSITAYSIAMDQ</sequence>
<evidence type="ECO:0000313" key="6">
    <source>
        <dbReference type="Proteomes" id="UP001596233"/>
    </source>
</evidence>
<dbReference type="PROSITE" id="PS50949">
    <property type="entry name" value="HTH_GNTR"/>
    <property type="match status" value="1"/>
</dbReference>
<evidence type="ECO:0000313" key="5">
    <source>
        <dbReference type="EMBL" id="MFC6332625.1"/>
    </source>
</evidence>
<dbReference type="Proteomes" id="UP001596233">
    <property type="component" value="Unassembled WGS sequence"/>
</dbReference>
<gene>
    <name evidence="5" type="ORF">ACFP56_08300</name>
</gene>
<dbReference type="Pfam" id="PF07729">
    <property type="entry name" value="FCD"/>
    <property type="match status" value="1"/>
</dbReference>
<evidence type="ECO:0000259" key="4">
    <source>
        <dbReference type="PROSITE" id="PS50949"/>
    </source>
</evidence>
<dbReference type="EMBL" id="JBHSTE010000002">
    <property type="protein sequence ID" value="MFC6332625.1"/>
    <property type="molecule type" value="Genomic_DNA"/>
</dbReference>
<dbReference type="PANTHER" id="PTHR43537:SF24">
    <property type="entry name" value="GLUCONATE OPERON TRANSCRIPTIONAL REPRESSOR"/>
    <property type="match status" value="1"/>
</dbReference>
<keyword evidence="6" id="KW-1185">Reference proteome</keyword>
<dbReference type="InterPro" id="IPR036388">
    <property type="entry name" value="WH-like_DNA-bd_sf"/>
</dbReference>
<proteinExistence type="predicted"/>
<dbReference type="Gene3D" id="1.20.120.530">
    <property type="entry name" value="GntR ligand-binding domain-like"/>
    <property type="match status" value="1"/>
</dbReference>
<dbReference type="Gene3D" id="1.10.10.10">
    <property type="entry name" value="Winged helix-like DNA-binding domain superfamily/Winged helix DNA-binding domain"/>
    <property type="match status" value="1"/>
</dbReference>
<keyword evidence="2" id="KW-0238">DNA-binding</keyword>
<dbReference type="PANTHER" id="PTHR43537">
    <property type="entry name" value="TRANSCRIPTIONAL REGULATOR, GNTR FAMILY"/>
    <property type="match status" value="1"/>
</dbReference>
<dbReference type="RefSeq" id="WP_379233180.1">
    <property type="nucleotide sequence ID" value="NZ_JBHSTE010000002.1"/>
</dbReference>
<dbReference type="InterPro" id="IPR008920">
    <property type="entry name" value="TF_FadR/GntR_C"/>
</dbReference>
<feature type="domain" description="HTH gntR-type" evidence="4">
    <location>
        <begin position="6"/>
        <end position="73"/>
    </location>
</feature>
<keyword evidence="1" id="KW-0805">Transcription regulation</keyword>
<evidence type="ECO:0000256" key="1">
    <source>
        <dbReference type="ARBA" id="ARBA00023015"/>
    </source>
</evidence>
<dbReference type="SMART" id="SM00345">
    <property type="entry name" value="HTH_GNTR"/>
    <property type="match status" value="1"/>
</dbReference>
<dbReference type="InterPro" id="IPR011711">
    <property type="entry name" value="GntR_C"/>
</dbReference>
<accession>A0ABW1V264</accession>